<dbReference type="HAMAP" id="MF_00236">
    <property type="entry name" value="TatA_E"/>
    <property type="match status" value="1"/>
</dbReference>
<comment type="caution">
    <text evidence="12">The sequence shown here is derived from an EMBL/GenBank/DDBJ whole genome shotgun (WGS) entry which is preliminary data.</text>
</comment>
<feature type="region of interest" description="Disordered" evidence="11">
    <location>
        <begin position="65"/>
        <end position="91"/>
    </location>
</feature>
<proteinExistence type="inferred from homology"/>
<evidence type="ECO:0000256" key="8">
    <source>
        <dbReference type="ARBA" id="ARBA00023136"/>
    </source>
</evidence>
<accession>A0A2G6KEQ4</accession>
<dbReference type="NCBIfam" id="NF011430">
    <property type="entry name" value="PRK14861.1"/>
    <property type="match status" value="1"/>
</dbReference>
<dbReference type="InterPro" id="IPR006312">
    <property type="entry name" value="TatA/E"/>
</dbReference>
<dbReference type="GO" id="GO:0008320">
    <property type="term" value="F:protein transmembrane transporter activity"/>
    <property type="evidence" value="ECO:0007669"/>
    <property type="project" value="UniProtKB-UniRule"/>
</dbReference>
<keyword evidence="7 10" id="KW-0811">Translocation</keyword>
<organism evidence="12 13">
    <name type="scientific">candidate division KSB3 bacterium</name>
    <dbReference type="NCBI Taxonomy" id="2044937"/>
    <lineage>
        <taxon>Bacteria</taxon>
        <taxon>candidate division KSB3</taxon>
    </lineage>
</organism>
<sequence>MFGIGMPELIVIFVIALLVVGPKKLPELARALGRGFGEFKRATNEVRQTLDAEMKQINDTVPKLPDENIFTVSSPSEPSKGQENSTSTPPV</sequence>
<evidence type="ECO:0000256" key="4">
    <source>
        <dbReference type="ARBA" id="ARBA00022692"/>
    </source>
</evidence>
<dbReference type="InterPro" id="IPR003369">
    <property type="entry name" value="TatA/B/E"/>
</dbReference>
<name>A0A2G6KEQ4_9BACT</name>
<evidence type="ECO:0000313" key="12">
    <source>
        <dbReference type="EMBL" id="PIE34156.1"/>
    </source>
</evidence>
<dbReference type="PRINTS" id="PR01506">
    <property type="entry name" value="TATBPROTEIN"/>
</dbReference>
<evidence type="ECO:0000256" key="5">
    <source>
        <dbReference type="ARBA" id="ARBA00022927"/>
    </source>
</evidence>
<dbReference type="NCBIfam" id="TIGR01411">
    <property type="entry name" value="tatAE"/>
    <property type="match status" value="1"/>
</dbReference>
<keyword evidence="2 10" id="KW-0813">Transport</keyword>
<evidence type="ECO:0000256" key="9">
    <source>
        <dbReference type="ARBA" id="ARBA00025340"/>
    </source>
</evidence>
<dbReference type="PANTHER" id="PTHR33162:SF1">
    <property type="entry name" value="SEC-INDEPENDENT PROTEIN TRANSLOCASE PROTEIN TATA, CHLOROPLASTIC"/>
    <property type="match status" value="1"/>
</dbReference>
<evidence type="ECO:0000256" key="7">
    <source>
        <dbReference type="ARBA" id="ARBA00023010"/>
    </source>
</evidence>
<keyword evidence="3 10" id="KW-1003">Cell membrane</keyword>
<comment type="function">
    <text evidence="10">Part of the twin-arginine translocation (Tat) system that transports large folded proteins containing a characteristic twin-arginine motif in their signal peptide across membranes. TatA could form the protein-conducting channel of the Tat system.</text>
</comment>
<dbReference type="GO" id="GO:0006886">
    <property type="term" value="P:intracellular protein transport"/>
    <property type="evidence" value="ECO:0007669"/>
    <property type="project" value="UniProtKB-ARBA"/>
</dbReference>
<evidence type="ECO:0000256" key="1">
    <source>
        <dbReference type="ARBA" id="ARBA00004167"/>
    </source>
</evidence>
<dbReference type="AlphaFoldDB" id="A0A2G6KEQ4"/>
<dbReference type="GO" id="GO:0043953">
    <property type="term" value="P:protein transport by the Tat complex"/>
    <property type="evidence" value="ECO:0007669"/>
    <property type="project" value="UniProtKB-UniRule"/>
</dbReference>
<dbReference type="Pfam" id="PF02416">
    <property type="entry name" value="TatA_B_E"/>
    <property type="match status" value="1"/>
</dbReference>
<comment type="subcellular location">
    <subcellularLocation>
        <location evidence="10">Cell membrane</location>
        <topology evidence="10">Single-pass membrane protein</topology>
    </subcellularLocation>
    <subcellularLocation>
        <location evidence="1">Membrane</location>
        <topology evidence="1">Single-pass membrane protein</topology>
    </subcellularLocation>
</comment>
<dbReference type="NCBIfam" id="TIGR01410">
    <property type="entry name" value="tatB"/>
    <property type="match status" value="1"/>
</dbReference>
<keyword evidence="5 10" id="KW-0653">Protein transport</keyword>
<gene>
    <name evidence="12" type="primary">tatB</name>
    <name evidence="10" type="synonym">tatA</name>
    <name evidence="12" type="ORF">CSA56_08440</name>
</gene>
<comment type="similarity">
    <text evidence="10">Belongs to the TatA/E family.</text>
</comment>
<evidence type="ECO:0000256" key="11">
    <source>
        <dbReference type="SAM" id="MobiDB-lite"/>
    </source>
</evidence>
<evidence type="ECO:0000313" key="13">
    <source>
        <dbReference type="Proteomes" id="UP000230821"/>
    </source>
</evidence>
<reference evidence="12 13" key="1">
    <citation type="submission" date="2017-10" db="EMBL/GenBank/DDBJ databases">
        <title>Novel microbial diversity and functional potential in the marine mammal oral microbiome.</title>
        <authorList>
            <person name="Dudek N.K."/>
            <person name="Sun C.L."/>
            <person name="Burstein D."/>
            <person name="Kantor R.S."/>
            <person name="Aliaga Goltsman D.S."/>
            <person name="Bik E.M."/>
            <person name="Thomas B.C."/>
            <person name="Banfield J.F."/>
            <person name="Relman D.A."/>
        </authorList>
    </citation>
    <scope>NUCLEOTIDE SEQUENCE [LARGE SCALE GENOMIC DNA]</scope>
    <source>
        <strain evidence="12">DOLJORAL78_47_16</strain>
    </source>
</reference>
<evidence type="ECO:0000256" key="6">
    <source>
        <dbReference type="ARBA" id="ARBA00022989"/>
    </source>
</evidence>
<keyword evidence="6 10" id="KW-1133">Transmembrane helix</keyword>
<dbReference type="InterPro" id="IPR018448">
    <property type="entry name" value="TatB"/>
</dbReference>
<dbReference type="GO" id="GO:0033281">
    <property type="term" value="C:TAT protein transport complex"/>
    <property type="evidence" value="ECO:0007669"/>
    <property type="project" value="UniProtKB-UniRule"/>
</dbReference>
<evidence type="ECO:0000256" key="10">
    <source>
        <dbReference type="HAMAP-Rule" id="MF_00236"/>
    </source>
</evidence>
<evidence type="ECO:0000256" key="2">
    <source>
        <dbReference type="ARBA" id="ARBA00022448"/>
    </source>
</evidence>
<comment type="subunit">
    <text evidence="10">Forms a complex with TatC.</text>
</comment>
<dbReference type="Proteomes" id="UP000230821">
    <property type="component" value="Unassembled WGS sequence"/>
</dbReference>
<feature type="compositionally biased region" description="Polar residues" evidence="11">
    <location>
        <begin position="70"/>
        <end position="91"/>
    </location>
</feature>
<evidence type="ECO:0000256" key="3">
    <source>
        <dbReference type="ARBA" id="ARBA00022475"/>
    </source>
</evidence>
<dbReference type="PANTHER" id="PTHR33162">
    <property type="entry name" value="SEC-INDEPENDENT PROTEIN TRANSLOCASE PROTEIN TATA, CHLOROPLASTIC"/>
    <property type="match status" value="1"/>
</dbReference>
<comment type="function">
    <text evidence="9">Part of the twin-arginine translocation (Tat) system that transports large folded proteins containing a characteristic twin-arginine motif in their signal peptide across the thylakoid membrane. Involved in delta pH-dependent protein transport required for chloroplast development, especially thylakoid membrane formation. TATC and TATB mediate precursor recognition, whereas TATA facilitates translocation.</text>
</comment>
<keyword evidence="4 10" id="KW-0812">Transmembrane</keyword>
<dbReference type="EMBL" id="PDSK01000091">
    <property type="protein sequence ID" value="PIE34156.1"/>
    <property type="molecule type" value="Genomic_DNA"/>
</dbReference>
<dbReference type="Gene3D" id="1.20.5.3310">
    <property type="match status" value="1"/>
</dbReference>
<keyword evidence="8 10" id="KW-0472">Membrane</keyword>
<protein>
    <recommendedName>
        <fullName evidence="10">Sec-independent protein translocase protein TatA</fullName>
    </recommendedName>
</protein>